<feature type="transmembrane region" description="Helical" evidence="1">
    <location>
        <begin position="16"/>
        <end position="38"/>
    </location>
</feature>
<evidence type="ECO:0000313" key="3">
    <source>
        <dbReference type="Proteomes" id="UP000389128"/>
    </source>
</evidence>
<accession>A0A6C2D6X2</accession>
<keyword evidence="3" id="KW-1185">Reference proteome</keyword>
<dbReference type="OrthoDB" id="199365at2"/>
<sequence>MKLRLQDAGDDADDPVLSLVNLIDVFLVIIAALLLAVAKNPLNPFSDEKVTVIRKAGTPEMEVVVKDGRKIEHFKGDGASQSAGRGVKAGTAWRMPDGSLVYVPD</sequence>
<dbReference type="EMBL" id="SDKK01000002">
    <property type="protein sequence ID" value="TYC61523.1"/>
    <property type="molecule type" value="Genomic_DNA"/>
</dbReference>
<dbReference type="Pfam" id="PF09919">
    <property type="entry name" value="DUF2149"/>
    <property type="match status" value="1"/>
</dbReference>
<protein>
    <submittedName>
        <fullName evidence="2">DUF2149 domain-containing protein</fullName>
    </submittedName>
</protein>
<keyword evidence="1" id="KW-1133">Transmembrane helix</keyword>
<evidence type="ECO:0000256" key="1">
    <source>
        <dbReference type="SAM" id="Phobius"/>
    </source>
</evidence>
<reference evidence="2 3" key="1">
    <citation type="submission" date="2019-01" db="EMBL/GenBank/DDBJ databases">
        <title>Zoogloea oleivorans genome sequencing and assembly.</title>
        <authorList>
            <person name="Tancsics A."/>
            <person name="Farkas M."/>
            <person name="Kriszt B."/>
            <person name="Maroti G."/>
            <person name="Horvath B."/>
        </authorList>
    </citation>
    <scope>NUCLEOTIDE SEQUENCE [LARGE SCALE GENOMIC DNA]</scope>
    <source>
        <strain evidence="2 3">Buc</strain>
    </source>
</reference>
<evidence type="ECO:0000313" key="2">
    <source>
        <dbReference type="EMBL" id="TYC61523.1"/>
    </source>
</evidence>
<comment type="caution">
    <text evidence="2">The sequence shown here is derived from an EMBL/GenBank/DDBJ whole genome shotgun (WGS) entry which is preliminary data.</text>
</comment>
<organism evidence="2 3">
    <name type="scientific">Zoogloea oleivorans</name>
    <dbReference type="NCBI Taxonomy" id="1552750"/>
    <lineage>
        <taxon>Bacteria</taxon>
        <taxon>Pseudomonadati</taxon>
        <taxon>Pseudomonadota</taxon>
        <taxon>Betaproteobacteria</taxon>
        <taxon>Rhodocyclales</taxon>
        <taxon>Zoogloeaceae</taxon>
        <taxon>Zoogloea</taxon>
    </lineage>
</organism>
<dbReference type="InterPro" id="IPR018676">
    <property type="entry name" value="DUF2149"/>
</dbReference>
<proteinExistence type="predicted"/>
<keyword evidence="1" id="KW-0812">Transmembrane</keyword>
<dbReference type="Proteomes" id="UP000389128">
    <property type="component" value="Unassembled WGS sequence"/>
</dbReference>
<gene>
    <name evidence="2" type="ORF">ETQ85_02325</name>
</gene>
<name>A0A6C2D6X2_9RHOO</name>
<dbReference type="AlphaFoldDB" id="A0A6C2D6X2"/>
<dbReference type="RefSeq" id="WP_148577517.1">
    <property type="nucleotide sequence ID" value="NZ_JAVEUW010000011.1"/>
</dbReference>
<keyword evidence="1" id="KW-0472">Membrane</keyword>